<protein>
    <recommendedName>
        <fullName evidence="3">DUF3616 domain-containing protein</fullName>
    </recommendedName>
</protein>
<accession>A0ABP4UAT5</accession>
<gene>
    <name evidence="1" type="ORF">GCM10009745_53990</name>
</gene>
<name>A0ABP4UAT5_9ACTN</name>
<proteinExistence type="predicted"/>
<sequence length="352" mass="37886">MHETDLHLDPNEASDLCRVFGPDELARRGWERAFVTVLDEATAENSIALLAHAAGAPLDEGWTAVRIPADAGIHNGKTEDAEACASHDGYVYLVGSQFGKKRGPLNAKRSWIARVSEAEIARALDDGTPAELEVVRMRFGLHRAINDALAGLDLIPLGPLGQAAYVDATIAAGELKGKRWHGTLHATDHPVNIEAAEFTADGRLLLGLRYPVTADGHPILVELENVDELFADPDAVPRCGHAWVIPDAGSPEAPVGFRALDTRDGREYDAIVGDLDAIGKNATVLADHPEGAVAESEHIRFTLDEDGPANTKVVHRFGDIRRVEGVAVDHAGHAHYVIDEEGHVALRTLVFE</sequence>
<keyword evidence="2" id="KW-1185">Reference proteome</keyword>
<evidence type="ECO:0000313" key="1">
    <source>
        <dbReference type="EMBL" id="GAA1700383.1"/>
    </source>
</evidence>
<evidence type="ECO:0000313" key="2">
    <source>
        <dbReference type="Proteomes" id="UP001500280"/>
    </source>
</evidence>
<dbReference type="Proteomes" id="UP001500280">
    <property type="component" value="Unassembled WGS sequence"/>
</dbReference>
<evidence type="ECO:0008006" key="3">
    <source>
        <dbReference type="Google" id="ProtNLM"/>
    </source>
</evidence>
<reference evidence="2" key="1">
    <citation type="journal article" date="2019" name="Int. J. Syst. Evol. Microbiol.">
        <title>The Global Catalogue of Microorganisms (GCM) 10K type strain sequencing project: providing services to taxonomists for standard genome sequencing and annotation.</title>
        <authorList>
            <consortium name="The Broad Institute Genomics Platform"/>
            <consortium name="The Broad Institute Genome Sequencing Center for Infectious Disease"/>
            <person name="Wu L."/>
            <person name="Ma J."/>
        </authorList>
    </citation>
    <scope>NUCLEOTIDE SEQUENCE [LARGE SCALE GENOMIC DNA]</scope>
    <source>
        <strain evidence="2">JCM 14307</strain>
    </source>
</reference>
<dbReference type="EMBL" id="BAAANF010000017">
    <property type="protein sequence ID" value="GAA1700383.1"/>
    <property type="molecule type" value="Genomic_DNA"/>
</dbReference>
<organism evidence="1 2">
    <name type="scientific">Kribbella yunnanensis</name>
    <dbReference type="NCBI Taxonomy" id="190194"/>
    <lineage>
        <taxon>Bacteria</taxon>
        <taxon>Bacillati</taxon>
        <taxon>Actinomycetota</taxon>
        <taxon>Actinomycetes</taxon>
        <taxon>Propionibacteriales</taxon>
        <taxon>Kribbellaceae</taxon>
        <taxon>Kribbella</taxon>
    </lineage>
</organism>
<comment type="caution">
    <text evidence="1">The sequence shown here is derived from an EMBL/GenBank/DDBJ whole genome shotgun (WGS) entry which is preliminary data.</text>
</comment>
<dbReference type="RefSeq" id="WP_344157739.1">
    <property type="nucleotide sequence ID" value="NZ_BAAANF010000017.1"/>
</dbReference>